<accession>A0A830GGG5</accession>
<evidence type="ECO:0000313" key="5">
    <source>
        <dbReference type="Proteomes" id="UP000605784"/>
    </source>
</evidence>
<dbReference type="InterPro" id="IPR054331">
    <property type="entry name" value="LiaF_TM"/>
</dbReference>
<dbReference type="InterPro" id="IPR024425">
    <property type="entry name" value="LiaF-like_C"/>
</dbReference>
<evidence type="ECO:0000256" key="1">
    <source>
        <dbReference type="SAM" id="Phobius"/>
    </source>
</evidence>
<organism evidence="4 5">
    <name type="scientific">Haloarcula pellucida</name>
    <dbReference type="NCBI Taxonomy" id="1427151"/>
    <lineage>
        <taxon>Archaea</taxon>
        <taxon>Methanobacteriati</taxon>
        <taxon>Methanobacteriota</taxon>
        <taxon>Stenosarchaea group</taxon>
        <taxon>Halobacteria</taxon>
        <taxon>Halobacteriales</taxon>
        <taxon>Haloarculaceae</taxon>
        <taxon>Haloarcula</taxon>
    </lineage>
</organism>
<evidence type="ECO:0000313" key="4">
    <source>
        <dbReference type="EMBL" id="GGN85020.1"/>
    </source>
</evidence>
<dbReference type="PANTHER" id="PTHR40763">
    <property type="entry name" value="MEMBRANE PROTEIN-RELATED"/>
    <property type="match status" value="1"/>
</dbReference>
<proteinExistence type="predicted"/>
<dbReference type="Pfam" id="PF22570">
    <property type="entry name" value="LiaF-TM"/>
    <property type="match status" value="1"/>
</dbReference>
<dbReference type="PANTHER" id="PTHR40763:SF5">
    <property type="entry name" value="MEMBRANE PROTEIN"/>
    <property type="match status" value="1"/>
</dbReference>
<feature type="transmembrane region" description="Helical" evidence="1">
    <location>
        <begin position="64"/>
        <end position="83"/>
    </location>
</feature>
<evidence type="ECO:0000259" key="3">
    <source>
        <dbReference type="Pfam" id="PF22570"/>
    </source>
</evidence>
<name>A0A830GGG5_9EURY</name>
<comment type="caution">
    <text evidence="4">The sequence shown here is derived from an EMBL/GenBank/DDBJ whole genome shotgun (WGS) entry which is preliminary data.</text>
</comment>
<feature type="transmembrane region" description="Helical" evidence="1">
    <location>
        <begin position="37"/>
        <end position="57"/>
    </location>
</feature>
<keyword evidence="1" id="KW-0472">Membrane</keyword>
<reference evidence="4" key="2">
    <citation type="submission" date="2020-09" db="EMBL/GenBank/DDBJ databases">
        <authorList>
            <person name="Sun Q."/>
            <person name="Ohkuma M."/>
        </authorList>
    </citation>
    <scope>NUCLEOTIDE SEQUENCE</scope>
    <source>
        <strain evidence="4">JCM 17820</strain>
    </source>
</reference>
<keyword evidence="1" id="KW-1133">Transmembrane helix</keyword>
<protein>
    <recommendedName>
        <fullName evidence="6">Cell wall-active antibiotics response LiaF-like C-terminal domain-containing protein</fullName>
    </recommendedName>
</protein>
<sequence length="226" mass="23814">MEYRTPSPQTLVGVLVVLVGAVLLGQTTGLYPSVNLLRFVPSLFVFVGLYALVTSGLRNVTGPLVVVLLAGAWQAVALGYLVWGDVWQFWPLVVVLFGVSLLLGQFRTRARETTAGTVTGLAVFGGSEQRSASQAFRGADLTAIFGGAELDLRDAAIPEGETATINATAIFGGVEVVVPREWNVRMDVLPILGAAADERTRSPEEHEAVDLVVTGLASFGGVSVTS</sequence>
<dbReference type="Proteomes" id="UP000605784">
    <property type="component" value="Unassembled WGS sequence"/>
</dbReference>
<keyword evidence="1" id="KW-0812">Transmembrane</keyword>
<gene>
    <name evidence="4" type="ORF">GCM10009030_01020</name>
</gene>
<dbReference type="AlphaFoldDB" id="A0A830GGG5"/>
<dbReference type="EMBL" id="BMOU01000001">
    <property type="protein sequence ID" value="GGN85020.1"/>
    <property type="molecule type" value="Genomic_DNA"/>
</dbReference>
<feature type="transmembrane region" description="Helical" evidence="1">
    <location>
        <begin position="12"/>
        <end position="31"/>
    </location>
</feature>
<keyword evidence="5" id="KW-1185">Reference proteome</keyword>
<feature type="transmembrane region" description="Helical" evidence="1">
    <location>
        <begin position="89"/>
        <end position="106"/>
    </location>
</feature>
<feature type="domain" description="Cell wall-active antibiotics response LiaF-like C-terminal" evidence="2">
    <location>
        <begin position="124"/>
        <end position="195"/>
    </location>
</feature>
<evidence type="ECO:0000259" key="2">
    <source>
        <dbReference type="Pfam" id="PF09922"/>
    </source>
</evidence>
<feature type="domain" description="LiaF transmembrane" evidence="3">
    <location>
        <begin position="11"/>
        <end position="108"/>
    </location>
</feature>
<reference evidence="4" key="1">
    <citation type="journal article" date="2014" name="Int. J. Syst. Evol. Microbiol.">
        <title>Complete genome sequence of Corynebacterium casei LMG S-19264T (=DSM 44701T), isolated from a smear-ripened cheese.</title>
        <authorList>
            <consortium name="US DOE Joint Genome Institute (JGI-PGF)"/>
            <person name="Walter F."/>
            <person name="Albersmeier A."/>
            <person name="Kalinowski J."/>
            <person name="Ruckert C."/>
        </authorList>
    </citation>
    <scope>NUCLEOTIDE SEQUENCE</scope>
    <source>
        <strain evidence="4">JCM 17820</strain>
    </source>
</reference>
<evidence type="ECO:0008006" key="6">
    <source>
        <dbReference type="Google" id="ProtNLM"/>
    </source>
</evidence>
<dbReference type="Pfam" id="PF09922">
    <property type="entry name" value="LiaF-like_C"/>
    <property type="match status" value="1"/>
</dbReference>
<dbReference type="RefSeq" id="WP_188993556.1">
    <property type="nucleotide sequence ID" value="NZ_BMOU01000001.1"/>
</dbReference>